<dbReference type="InterPro" id="IPR020846">
    <property type="entry name" value="MFS_dom"/>
</dbReference>
<dbReference type="CDD" id="cd17317">
    <property type="entry name" value="MFS_SLC22"/>
    <property type="match status" value="1"/>
</dbReference>
<proteinExistence type="predicted"/>
<dbReference type="RefSeq" id="XP_064074183.1">
    <property type="nucleotide sequence ID" value="XM_064218113.1"/>
</dbReference>
<keyword evidence="7" id="KW-1185">Reference proteome</keyword>
<accession>A0ABM4ASA7</accession>
<feature type="transmembrane region" description="Helical" evidence="5">
    <location>
        <begin position="168"/>
        <end position="186"/>
    </location>
</feature>
<dbReference type="RefSeq" id="XP_064074184.1">
    <property type="nucleotide sequence ID" value="XM_064218114.1"/>
</dbReference>
<dbReference type="InterPro" id="IPR036259">
    <property type="entry name" value="MFS_trans_sf"/>
</dbReference>
<evidence type="ECO:0000256" key="3">
    <source>
        <dbReference type="ARBA" id="ARBA00022989"/>
    </source>
</evidence>
<feature type="transmembrane region" description="Helical" evidence="5">
    <location>
        <begin position="198"/>
        <end position="219"/>
    </location>
</feature>
<dbReference type="InterPro" id="IPR005828">
    <property type="entry name" value="MFS_sugar_transport-like"/>
</dbReference>
<evidence type="ECO:0000256" key="5">
    <source>
        <dbReference type="SAM" id="Phobius"/>
    </source>
</evidence>
<keyword evidence="3 5" id="KW-1133">Transmembrane helix</keyword>
<feature type="domain" description="Major facilitator superfamily (MFS) profile" evidence="6">
    <location>
        <begin position="32"/>
        <end position="480"/>
    </location>
</feature>
<organism evidence="7 9">
    <name type="scientific">Vanessa tameamea</name>
    <name type="common">Kamehameha butterfly</name>
    <dbReference type="NCBI Taxonomy" id="334116"/>
    <lineage>
        <taxon>Eukaryota</taxon>
        <taxon>Metazoa</taxon>
        <taxon>Ecdysozoa</taxon>
        <taxon>Arthropoda</taxon>
        <taxon>Hexapoda</taxon>
        <taxon>Insecta</taxon>
        <taxon>Pterygota</taxon>
        <taxon>Neoptera</taxon>
        <taxon>Endopterygota</taxon>
        <taxon>Lepidoptera</taxon>
        <taxon>Glossata</taxon>
        <taxon>Ditrysia</taxon>
        <taxon>Papilionoidea</taxon>
        <taxon>Nymphalidae</taxon>
        <taxon>Nymphalinae</taxon>
        <taxon>Vanessa</taxon>
    </lineage>
</organism>
<feature type="transmembrane region" description="Helical" evidence="5">
    <location>
        <begin position="30"/>
        <end position="53"/>
    </location>
</feature>
<feature type="transmembrane region" description="Helical" evidence="5">
    <location>
        <begin position="459"/>
        <end position="476"/>
    </location>
</feature>
<reference evidence="8 9" key="1">
    <citation type="submission" date="2025-05" db="UniProtKB">
        <authorList>
            <consortium name="RefSeq"/>
        </authorList>
    </citation>
    <scope>IDENTIFICATION</scope>
    <source>
        <tissue evidence="8 9">Whole body</tissue>
    </source>
</reference>
<feature type="transmembrane region" description="Helical" evidence="5">
    <location>
        <begin position="340"/>
        <end position="361"/>
    </location>
</feature>
<evidence type="ECO:0000256" key="1">
    <source>
        <dbReference type="ARBA" id="ARBA00004141"/>
    </source>
</evidence>
<dbReference type="PROSITE" id="PS50850">
    <property type="entry name" value="MFS"/>
    <property type="match status" value="1"/>
</dbReference>
<sequence>MVQRIITQPAQIKKEDGLADLIGQFGKWQFIVLATVSIVKLSSAWSQMAILFLTPNLTFWCSNFGDNTTSTGQNMTCYDDCIEYSYDTSPFGNTIISEWDLVCDRAWLASFTQMVLQFGILIGSILFGFLSDRYGRKNTFLVSVVALVAFGFGIPFSPNYITFTVLRFLMGIATAGTMVISFVIVMETVGSNYREVCGCLFQMPFIIGFILIPVFAYFYRNWNDYSLALAIPSVIYLGYFFVLTESPRWLVSVGQVDEATKLVTRAAKLNGLPTSKVEETLKKMSEKIQDESTAVKPNYSDLFKGSMLIKTVTSCIIWMITGLTYYGFNQYISQTSPDPFLTVGAMGVIQVPSILVSIWLLRHFARKLVVIGFFTLGGLCVLALGVMPDTFWVTLSLGCIGISCVSLVTTCIYIYTSELFPTVVRNMGMGACSTSMRVGSMIAPFVSNLSTTVPWMPNVIFGLAPIVAALICLLLPETKGTALPDSLKEVKDTA</sequence>
<evidence type="ECO:0000313" key="9">
    <source>
        <dbReference type="RefSeq" id="XP_064074184.1"/>
    </source>
</evidence>
<feature type="transmembrane region" description="Helical" evidence="5">
    <location>
        <begin position="139"/>
        <end position="156"/>
    </location>
</feature>
<keyword evidence="4 5" id="KW-0472">Membrane</keyword>
<feature type="transmembrane region" description="Helical" evidence="5">
    <location>
        <begin position="427"/>
        <end position="447"/>
    </location>
</feature>
<dbReference type="GeneID" id="113403741"/>
<evidence type="ECO:0000256" key="4">
    <source>
        <dbReference type="ARBA" id="ARBA00023136"/>
    </source>
</evidence>
<dbReference type="Proteomes" id="UP001652626">
    <property type="component" value="Chromosome 20"/>
</dbReference>
<name>A0ABM4ASA7_VANTA</name>
<dbReference type="PANTHER" id="PTHR24064">
    <property type="entry name" value="SOLUTE CARRIER FAMILY 22 MEMBER"/>
    <property type="match status" value="1"/>
</dbReference>
<evidence type="ECO:0000256" key="2">
    <source>
        <dbReference type="ARBA" id="ARBA00022692"/>
    </source>
</evidence>
<comment type="subcellular location">
    <subcellularLocation>
        <location evidence="1">Membrane</location>
        <topology evidence="1">Multi-pass membrane protein</topology>
    </subcellularLocation>
</comment>
<feature type="transmembrane region" description="Helical" evidence="5">
    <location>
        <begin position="106"/>
        <end position="127"/>
    </location>
</feature>
<evidence type="ECO:0000313" key="7">
    <source>
        <dbReference type="Proteomes" id="UP001652626"/>
    </source>
</evidence>
<feature type="transmembrane region" description="Helical" evidence="5">
    <location>
        <begin position="225"/>
        <end position="243"/>
    </location>
</feature>
<feature type="transmembrane region" description="Helical" evidence="5">
    <location>
        <begin position="392"/>
        <end position="415"/>
    </location>
</feature>
<dbReference type="Gene3D" id="1.20.1250.20">
    <property type="entry name" value="MFS general substrate transporter like domains"/>
    <property type="match status" value="1"/>
</dbReference>
<evidence type="ECO:0000259" key="6">
    <source>
        <dbReference type="PROSITE" id="PS50850"/>
    </source>
</evidence>
<protein>
    <submittedName>
        <fullName evidence="8 9">Organic cation transporter protein-like</fullName>
    </submittedName>
</protein>
<gene>
    <name evidence="8 9" type="primary">LOC113403741</name>
</gene>
<keyword evidence="2 5" id="KW-0812">Transmembrane</keyword>
<evidence type="ECO:0000313" key="8">
    <source>
        <dbReference type="RefSeq" id="XP_064074183.1"/>
    </source>
</evidence>
<dbReference type="SUPFAM" id="SSF103473">
    <property type="entry name" value="MFS general substrate transporter"/>
    <property type="match status" value="1"/>
</dbReference>
<dbReference type="Pfam" id="PF00083">
    <property type="entry name" value="Sugar_tr"/>
    <property type="match status" value="1"/>
</dbReference>
<feature type="transmembrane region" description="Helical" evidence="5">
    <location>
        <begin position="368"/>
        <end position="386"/>
    </location>
</feature>
<feature type="transmembrane region" description="Helical" evidence="5">
    <location>
        <begin position="307"/>
        <end position="328"/>
    </location>
</feature>